<evidence type="ECO:0000313" key="1">
    <source>
        <dbReference type="EMBL" id="QBK85362.1"/>
    </source>
</evidence>
<reference evidence="1" key="1">
    <citation type="journal article" date="2019" name="MBio">
        <title>Virus Genomes from Deep Sea Sediments Expand the Ocean Megavirome and Support Independent Origins of Viral Gigantism.</title>
        <authorList>
            <person name="Backstrom D."/>
            <person name="Yutin N."/>
            <person name="Jorgensen S.L."/>
            <person name="Dharamshi J."/>
            <person name="Homa F."/>
            <person name="Zaremba-Niedwiedzka K."/>
            <person name="Spang A."/>
            <person name="Wolf Y.I."/>
            <person name="Koonin E.V."/>
            <person name="Ettema T.J."/>
        </authorList>
    </citation>
    <scope>NUCLEOTIDE SEQUENCE</scope>
</reference>
<protein>
    <submittedName>
        <fullName evidence="1">Transcription initiation factor IIB</fullName>
    </submittedName>
</protein>
<organism evidence="1">
    <name type="scientific">Iridovirus LCIVAC01</name>
    <dbReference type="NCBI Taxonomy" id="2506607"/>
    <lineage>
        <taxon>Viruses</taxon>
        <taxon>Varidnaviria</taxon>
        <taxon>Bamfordvirae</taxon>
        <taxon>Nucleocytoviricota</taxon>
        <taxon>Megaviricetes</taxon>
        <taxon>Pimascovirales</taxon>
        <taxon>Pimascovirales incertae sedis</taxon>
        <taxon>Iridoviridae</taxon>
    </lineage>
</organism>
<dbReference type="CDD" id="cd00043">
    <property type="entry name" value="CYCLIN_SF"/>
    <property type="match status" value="2"/>
</dbReference>
<accession>A0A481YQ99</accession>
<dbReference type="EMBL" id="MK500320">
    <property type="protein sequence ID" value="QBK85362.1"/>
    <property type="molecule type" value="Genomic_DNA"/>
</dbReference>
<proteinExistence type="predicted"/>
<gene>
    <name evidence="1" type="ORF">LCIVAC01_01710</name>
</gene>
<dbReference type="Gene3D" id="1.10.472.10">
    <property type="entry name" value="Cyclin-like"/>
    <property type="match status" value="2"/>
</dbReference>
<keyword evidence="1" id="KW-0648">Protein biosynthesis</keyword>
<keyword evidence="1" id="KW-0396">Initiation factor</keyword>
<dbReference type="InterPro" id="IPR036915">
    <property type="entry name" value="Cyclin-like_sf"/>
</dbReference>
<name>A0A481YQ99_9VIRU</name>
<dbReference type="SUPFAM" id="SSF47954">
    <property type="entry name" value="Cyclin-like"/>
    <property type="match status" value="2"/>
</dbReference>
<sequence length="293" mass="33657">MIFIVKIFLLDKTLTPKMSEFKLFDEVLHDYNNLRLSDKDISQEIEKSCPHENVIDENGGKLCTECGIELQKNVSLEKEWRYYGANDTKHTSDPNRCHMRKIEERSIVKDVETYGFGPKVVARADIYYKEVTGGKIYRGNSRKSIVFACIFHAYKTLNKPQTCENLIKIFGLERKAGLNGLKHVNLHAPKDSPIRTTYITAENLIEDVMKKFNANKEQVSDVTTLYSRIKNRSTILNRSRPLSVAAGLVYYYTLLTKKDIPIKKFTEKVKLSELTVNKIAKEISKILKTPSIL</sequence>